<keyword evidence="2 4" id="KW-0103">Bromodomain</keyword>
<feature type="region of interest" description="Disordered" evidence="5">
    <location>
        <begin position="276"/>
        <end position="364"/>
    </location>
</feature>
<protein>
    <recommendedName>
        <fullName evidence="10">Bromodomain-containing protein</fullName>
    </recommendedName>
</protein>
<dbReference type="InterPro" id="IPR001487">
    <property type="entry name" value="Bromodomain"/>
</dbReference>
<dbReference type="AlphaFoldDB" id="A0AAV9IGJ9"/>
<feature type="compositionally biased region" description="Polar residues" evidence="5">
    <location>
        <begin position="552"/>
        <end position="561"/>
    </location>
</feature>
<dbReference type="InterPro" id="IPR036427">
    <property type="entry name" value="Bromodomain-like_sf"/>
</dbReference>
<evidence type="ECO:0000256" key="4">
    <source>
        <dbReference type="PROSITE-ProRule" id="PRU00035"/>
    </source>
</evidence>
<evidence type="ECO:0000256" key="5">
    <source>
        <dbReference type="SAM" id="MobiDB-lite"/>
    </source>
</evidence>
<dbReference type="Pfam" id="PF17035">
    <property type="entry name" value="BET"/>
    <property type="match status" value="1"/>
</dbReference>
<dbReference type="EMBL" id="JANCYU010000040">
    <property type="protein sequence ID" value="KAK4526439.1"/>
    <property type="molecule type" value="Genomic_DNA"/>
</dbReference>
<feature type="region of interest" description="Disordered" evidence="5">
    <location>
        <begin position="609"/>
        <end position="630"/>
    </location>
</feature>
<evidence type="ECO:0008006" key="10">
    <source>
        <dbReference type="Google" id="ProtNLM"/>
    </source>
</evidence>
<sequence>MSSPNEIPEDETMVESQGIVQGGSNVDSNVELSSATGTNALTVQKQTLEDVEREKKQQVVFPDQKYSGVDDSAFEENKIPVSSLASTGWTGERPSHVEASPINVEERNYESPTQGTTYIEKPETSSKSQASYPQDSSLVVNTGAEAMTDKNSAEERLEEESASVTVGKLSKSETPNESVEHPCSQGANSQSYEEKDKNVQVKIEAENPSEHTVSSDSKTTAIERSRTDERETSPKEENTPTFESRESTLSSSPKQKLFGKNDKLERKMALLAKLNEVESKKLKYMEKKNTPISSPLEKTFVTERMSPPTLDIQSSFAGENSESRTASSPQESEPDKSSRSLRPRTPGSQLNSVKLVASPHTPGSDYKEDPLYYKCRNILKSLMERKDARAFLKPVDELFTPEEIPGYFEIIQHPMDLGTVLYRMELGLYRHPTMEDTPKYAQFDLERFKADVRLVWENAMTYNLQGTPYHVTAAKLSETFERKLEATLKSLPETKSSRSKEKKRPSVSRSVHERPVKKANTSSAKRKTSSEGSSHKAAHHSFTKVKPAAPTSAGTTTVSTDNKNRNDQRTYSSFAAASHASMTAESPSSSIQKLQEKIKELERIQARMASSNADGPPQEVSSSSNPLGNVPMTYEEKRRLGDNINLLPGDKLAKVVQIIMRHKGSTPVNDREEIEIDIDALDTRTLREMEAFVQSALQKRVQKKKGASVGETFTTQTSSVTSELENLREQLRTLQGTNYDMGMTLESGQTASATSGGGGGLGRGDQDKRFDGTGHVEESGNNELSTVPESSHRDSTELKQQQQEAQMYSSDDSDSTSDTASVSDN</sequence>
<evidence type="ECO:0000259" key="6">
    <source>
        <dbReference type="PROSITE" id="PS50014"/>
    </source>
</evidence>
<dbReference type="Pfam" id="PF00439">
    <property type="entry name" value="Bromodomain"/>
    <property type="match status" value="1"/>
</dbReference>
<accession>A0AAV9IGJ9</accession>
<feature type="compositionally biased region" description="Polar residues" evidence="5">
    <location>
        <begin position="779"/>
        <end position="789"/>
    </location>
</feature>
<keyword evidence="3" id="KW-0804">Transcription</keyword>
<feature type="compositionally biased region" description="Basic and acidic residues" evidence="5">
    <location>
        <begin position="221"/>
        <end position="246"/>
    </location>
</feature>
<proteinExistence type="predicted"/>
<feature type="domain" description="NET" evidence="7">
    <location>
        <begin position="622"/>
        <end position="704"/>
    </location>
</feature>
<dbReference type="PROSITE" id="PS50014">
    <property type="entry name" value="BROMODOMAIN_2"/>
    <property type="match status" value="1"/>
</dbReference>
<evidence type="ECO:0000256" key="2">
    <source>
        <dbReference type="ARBA" id="ARBA00023117"/>
    </source>
</evidence>
<evidence type="ECO:0000259" key="7">
    <source>
        <dbReference type="PROSITE" id="PS51525"/>
    </source>
</evidence>
<feature type="region of interest" description="Disordered" evidence="5">
    <location>
        <begin position="489"/>
        <end position="567"/>
    </location>
</feature>
<dbReference type="Proteomes" id="UP001300502">
    <property type="component" value="Unassembled WGS sequence"/>
</dbReference>
<dbReference type="InterPro" id="IPR027353">
    <property type="entry name" value="NET_dom"/>
</dbReference>
<dbReference type="PROSITE" id="PS51525">
    <property type="entry name" value="NET"/>
    <property type="match status" value="1"/>
</dbReference>
<dbReference type="PANTHER" id="PTHR45926">
    <property type="entry name" value="OSJNBA0053K19.4 PROTEIN"/>
    <property type="match status" value="1"/>
</dbReference>
<feature type="compositionally biased region" description="Basic and acidic residues" evidence="5">
    <location>
        <begin position="192"/>
        <end position="209"/>
    </location>
</feature>
<dbReference type="Gene3D" id="1.20.1270.220">
    <property type="match status" value="1"/>
</dbReference>
<feature type="compositionally biased region" description="Basic and acidic residues" evidence="5">
    <location>
        <begin position="276"/>
        <end position="289"/>
    </location>
</feature>
<feature type="compositionally biased region" description="Polar residues" evidence="5">
    <location>
        <begin position="798"/>
        <end position="808"/>
    </location>
</feature>
<evidence type="ECO:0000313" key="8">
    <source>
        <dbReference type="EMBL" id="KAK4526439.1"/>
    </source>
</evidence>
<evidence type="ECO:0000313" key="9">
    <source>
        <dbReference type="Proteomes" id="UP001300502"/>
    </source>
</evidence>
<dbReference type="Gene3D" id="1.20.920.10">
    <property type="entry name" value="Bromodomain-like"/>
    <property type="match status" value="1"/>
</dbReference>
<keyword evidence="9" id="KW-1185">Reference proteome</keyword>
<organism evidence="8 9">
    <name type="scientific">Galdieria yellowstonensis</name>
    <dbReference type="NCBI Taxonomy" id="3028027"/>
    <lineage>
        <taxon>Eukaryota</taxon>
        <taxon>Rhodophyta</taxon>
        <taxon>Bangiophyceae</taxon>
        <taxon>Galdieriales</taxon>
        <taxon>Galdieriaceae</taxon>
        <taxon>Galdieria</taxon>
    </lineage>
</organism>
<dbReference type="InterPro" id="IPR038336">
    <property type="entry name" value="NET_sf"/>
</dbReference>
<dbReference type="SUPFAM" id="SSF47370">
    <property type="entry name" value="Bromodomain"/>
    <property type="match status" value="1"/>
</dbReference>
<feature type="region of interest" description="Disordered" evidence="5">
    <location>
        <begin position="83"/>
        <end position="262"/>
    </location>
</feature>
<feature type="compositionally biased region" description="Polar residues" evidence="5">
    <location>
        <begin position="125"/>
        <end position="140"/>
    </location>
</feature>
<gene>
    <name evidence="8" type="ORF">GAYE_SCF24G4354</name>
</gene>
<evidence type="ECO:0000256" key="3">
    <source>
        <dbReference type="ARBA" id="ARBA00023163"/>
    </source>
</evidence>
<name>A0AAV9IGJ9_9RHOD</name>
<feature type="compositionally biased region" description="Polar residues" evidence="5">
    <location>
        <begin position="210"/>
        <end position="220"/>
    </location>
</feature>
<feature type="region of interest" description="Disordered" evidence="5">
    <location>
        <begin position="748"/>
        <end position="825"/>
    </location>
</feature>
<feature type="compositionally biased region" description="Basic and acidic residues" evidence="5">
    <location>
        <begin position="764"/>
        <end position="778"/>
    </location>
</feature>
<reference evidence="8 9" key="1">
    <citation type="submission" date="2022-07" db="EMBL/GenBank/DDBJ databases">
        <title>Genome-wide signatures of adaptation to extreme environments.</title>
        <authorList>
            <person name="Cho C.H."/>
            <person name="Yoon H.S."/>
        </authorList>
    </citation>
    <scope>NUCLEOTIDE SEQUENCE [LARGE SCALE GENOMIC DNA]</scope>
    <source>
        <strain evidence="8 9">108.79 E11</strain>
    </source>
</reference>
<keyword evidence="1" id="KW-0805">Transcription regulation</keyword>
<feature type="compositionally biased region" description="Low complexity" evidence="5">
    <location>
        <begin position="816"/>
        <end position="825"/>
    </location>
</feature>
<feature type="compositionally biased region" description="Polar residues" evidence="5">
    <location>
        <begin position="609"/>
        <end position="627"/>
    </location>
</feature>
<feature type="compositionally biased region" description="Polar residues" evidence="5">
    <location>
        <begin position="311"/>
        <end position="331"/>
    </location>
</feature>
<evidence type="ECO:0000256" key="1">
    <source>
        <dbReference type="ARBA" id="ARBA00023015"/>
    </source>
</evidence>
<dbReference type="SMART" id="SM00297">
    <property type="entry name" value="BROMO"/>
    <property type="match status" value="1"/>
</dbReference>
<feature type="domain" description="Bromo" evidence="6">
    <location>
        <begin position="383"/>
        <end position="470"/>
    </location>
</feature>
<comment type="caution">
    <text evidence="8">The sequence shown here is derived from an EMBL/GenBank/DDBJ whole genome shotgun (WGS) entry which is preliminary data.</text>
</comment>
<dbReference type="PRINTS" id="PR00503">
    <property type="entry name" value="BROMODOMAIN"/>
</dbReference>